<evidence type="ECO:0000313" key="3">
    <source>
        <dbReference type="Proteomes" id="UP000001471"/>
    </source>
</evidence>
<organism evidence="2 3">
    <name type="scientific">Pyrenophora tritici-repentis (strain Pt-1C-BFP)</name>
    <name type="common">Wheat tan spot fungus</name>
    <name type="synonym">Drechslera tritici-repentis</name>
    <dbReference type="NCBI Taxonomy" id="426418"/>
    <lineage>
        <taxon>Eukaryota</taxon>
        <taxon>Fungi</taxon>
        <taxon>Dikarya</taxon>
        <taxon>Ascomycota</taxon>
        <taxon>Pezizomycotina</taxon>
        <taxon>Dothideomycetes</taxon>
        <taxon>Pleosporomycetidae</taxon>
        <taxon>Pleosporales</taxon>
        <taxon>Pleosporineae</taxon>
        <taxon>Pleosporaceae</taxon>
        <taxon>Pyrenophora</taxon>
    </lineage>
</organism>
<dbReference type="HOGENOM" id="CLU_1714235_0_0_1"/>
<dbReference type="InParanoid" id="B2WPX8"/>
<reference evidence="3" key="1">
    <citation type="journal article" date="2013" name="G3 (Bethesda)">
        <title>Comparative genomics of a plant-pathogenic fungus, Pyrenophora tritici-repentis, reveals transduplication and the impact of repeat elements on pathogenicity and population divergence.</title>
        <authorList>
            <person name="Manning V.A."/>
            <person name="Pandelova I."/>
            <person name="Dhillon B."/>
            <person name="Wilhelm L.J."/>
            <person name="Goodwin S.B."/>
            <person name="Berlin A.M."/>
            <person name="Figueroa M."/>
            <person name="Freitag M."/>
            <person name="Hane J.K."/>
            <person name="Henrissat B."/>
            <person name="Holman W.H."/>
            <person name="Kodira C.D."/>
            <person name="Martin J."/>
            <person name="Oliver R.P."/>
            <person name="Robbertse B."/>
            <person name="Schackwitz W."/>
            <person name="Schwartz D.C."/>
            <person name="Spatafora J.W."/>
            <person name="Turgeon B.G."/>
            <person name="Yandava C."/>
            <person name="Young S."/>
            <person name="Zhou S."/>
            <person name="Zeng Q."/>
            <person name="Grigoriev I.V."/>
            <person name="Ma L.-J."/>
            <person name="Ciuffetti L.M."/>
        </authorList>
    </citation>
    <scope>NUCLEOTIDE SEQUENCE [LARGE SCALE GENOMIC DNA]</scope>
    <source>
        <strain evidence="3">Pt-1C-BFP</strain>
    </source>
</reference>
<feature type="region of interest" description="Disordered" evidence="1">
    <location>
        <begin position="130"/>
        <end position="153"/>
    </location>
</feature>
<proteinExistence type="predicted"/>
<sequence>MPLPCSSSSGSSEAVASRYLSHLKFPFPLEWMSGLAPEVSRGLWQGLRRNAIPNSPSKPIYPCLPCGANLVVIAFEGKPHSLSTTNLTGYCYEQTPDVSSGRRCEVEGQPSHDGEVMIDAGRADHVTWHPAKTQHREMPGPRPMLDIRNVSDI</sequence>
<evidence type="ECO:0000313" key="2">
    <source>
        <dbReference type="EMBL" id="EDU46194.1"/>
    </source>
</evidence>
<name>B2WPX8_PYRTR</name>
<evidence type="ECO:0000256" key="1">
    <source>
        <dbReference type="SAM" id="MobiDB-lite"/>
    </source>
</evidence>
<dbReference type="Proteomes" id="UP000001471">
    <property type="component" value="Unassembled WGS sequence"/>
</dbReference>
<protein>
    <submittedName>
        <fullName evidence="2">Uncharacterized protein</fullName>
    </submittedName>
</protein>
<dbReference type="EMBL" id="DS231640">
    <property type="protein sequence ID" value="EDU46194.1"/>
    <property type="molecule type" value="Genomic_DNA"/>
</dbReference>
<accession>B2WPX8</accession>
<gene>
    <name evidence="2" type="ORF">PTRG_12038</name>
</gene>
<dbReference type="AlphaFoldDB" id="B2WPX8"/>